<sequence>MLCAVAHARGRSWSWSRRSGNGGVTLSHGPEKATLYLHSNFKYWDAQRVCPFAIPQREYIPYILPHEVTGREGAYLLVHRSRSNLDLDYTLITRRILVGGRFSRRGLNFSKTIRREYLPRPPRNLDDFIVPDDVDPSRPILAFIDPPSNRAEANASVTYTWGPQPPSVATIRARRGPDIISGSSELLLEEEFIDAATHQLDVFCAVFLNERGAYEVAQLFSTDGNPLISTSTKIFAPSAWDGGASVVAHVGEWSGGTTTVLLCQLPNGKLVGVDVESVYVAIEDGWSV</sequence>
<evidence type="ECO:0000313" key="2">
    <source>
        <dbReference type="Proteomes" id="UP001218188"/>
    </source>
</evidence>
<accession>A0AAD6T7S9</accession>
<gene>
    <name evidence="1" type="ORF">C8F04DRAFT_1253952</name>
</gene>
<dbReference type="AlphaFoldDB" id="A0AAD6T7S9"/>
<reference evidence="1" key="1">
    <citation type="submission" date="2023-03" db="EMBL/GenBank/DDBJ databases">
        <title>Massive genome expansion in bonnet fungi (Mycena s.s.) driven by repeated elements and novel gene families across ecological guilds.</title>
        <authorList>
            <consortium name="Lawrence Berkeley National Laboratory"/>
            <person name="Harder C.B."/>
            <person name="Miyauchi S."/>
            <person name="Viragh M."/>
            <person name="Kuo A."/>
            <person name="Thoen E."/>
            <person name="Andreopoulos B."/>
            <person name="Lu D."/>
            <person name="Skrede I."/>
            <person name="Drula E."/>
            <person name="Henrissat B."/>
            <person name="Morin E."/>
            <person name="Kohler A."/>
            <person name="Barry K."/>
            <person name="LaButti K."/>
            <person name="Morin E."/>
            <person name="Salamov A."/>
            <person name="Lipzen A."/>
            <person name="Mereny Z."/>
            <person name="Hegedus B."/>
            <person name="Baldrian P."/>
            <person name="Stursova M."/>
            <person name="Weitz H."/>
            <person name="Taylor A."/>
            <person name="Grigoriev I.V."/>
            <person name="Nagy L.G."/>
            <person name="Martin F."/>
            <person name="Kauserud H."/>
        </authorList>
    </citation>
    <scope>NUCLEOTIDE SEQUENCE</scope>
    <source>
        <strain evidence="1">CBHHK200</strain>
    </source>
</reference>
<dbReference type="EMBL" id="JARJCM010000021">
    <property type="protein sequence ID" value="KAJ7040635.1"/>
    <property type="molecule type" value="Genomic_DNA"/>
</dbReference>
<protein>
    <submittedName>
        <fullName evidence="1">Uncharacterized protein</fullName>
    </submittedName>
</protein>
<proteinExistence type="predicted"/>
<evidence type="ECO:0000313" key="1">
    <source>
        <dbReference type="EMBL" id="KAJ7040635.1"/>
    </source>
</evidence>
<keyword evidence="2" id="KW-1185">Reference proteome</keyword>
<name>A0AAD6T7S9_9AGAR</name>
<comment type="caution">
    <text evidence="1">The sequence shown here is derived from an EMBL/GenBank/DDBJ whole genome shotgun (WGS) entry which is preliminary data.</text>
</comment>
<organism evidence="1 2">
    <name type="scientific">Mycena alexandri</name>
    <dbReference type="NCBI Taxonomy" id="1745969"/>
    <lineage>
        <taxon>Eukaryota</taxon>
        <taxon>Fungi</taxon>
        <taxon>Dikarya</taxon>
        <taxon>Basidiomycota</taxon>
        <taxon>Agaricomycotina</taxon>
        <taxon>Agaricomycetes</taxon>
        <taxon>Agaricomycetidae</taxon>
        <taxon>Agaricales</taxon>
        <taxon>Marasmiineae</taxon>
        <taxon>Mycenaceae</taxon>
        <taxon>Mycena</taxon>
    </lineage>
</organism>
<dbReference type="Proteomes" id="UP001218188">
    <property type="component" value="Unassembled WGS sequence"/>
</dbReference>